<dbReference type="InterPro" id="IPR002219">
    <property type="entry name" value="PKC_DAG/PE"/>
</dbReference>
<feature type="compositionally biased region" description="Polar residues" evidence="21">
    <location>
        <begin position="720"/>
        <end position="735"/>
    </location>
</feature>
<evidence type="ECO:0000256" key="21">
    <source>
        <dbReference type="SAM" id="MobiDB-lite"/>
    </source>
</evidence>
<evidence type="ECO:0000256" key="4">
    <source>
        <dbReference type="ARBA" id="ARBA00008582"/>
    </source>
</evidence>
<dbReference type="InterPro" id="IPR057764">
    <property type="entry name" value="Ubiquitin_PRKD1-3_N"/>
</dbReference>
<dbReference type="Proteomes" id="UP000250572">
    <property type="component" value="Unassembled WGS sequence"/>
</dbReference>
<dbReference type="PRINTS" id="PR00008">
    <property type="entry name" value="DAGPEDOMAIN"/>
</dbReference>
<organism evidence="24 25">
    <name type="scientific">Gambusia affinis</name>
    <name type="common">Western mosquitofish</name>
    <name type="synonym">Heterandria affinis</name>
    <dbReference type="NCBI Taxonomy" id="33528"/>
    <lineage>
        <taxon>Eukaryota</taxon>
        <taxon>Metazoa</taxon>
        <taxon>Chordata</taxon>
        <taxon>Craniata</taxon>
        <taxon>Vertebrata</taxon>
        <taxon>Euteleostomi</taxon>
        <taxon>Actinopterygii</taxon>
        <taxon>Neopterygii</taxon>
        <taxon>Teleostei</taxon>
        <taxon>Neoteleostei</taxon>
        <taxon>Acanthomorphata</taxon>
        <taxon>Ovalentaria</taxon>
        <taxon>Atherinomorphae</taxon>
        <taxon>Cyprinodontiformes</taxon>
        <taxon>Poeciliidae</taxon>
        <taxon>Poeciliinae</taxon>
        <taxon>Gambusia</taxon>
    </lineage>
</organism>
<dbReference type="GO" id="GO:0035556">
    <property type="term" value="P:intracellular signal transduction"/>
    <property type="evidence" value="ECO:0007669"/>
    <property type="project" value="TreeGrafter"/>
</dbReference>
<accession>A0A315VB61</accession>
<keyword evidence="17" id="KW-0460">Magnesium</keyword>
<comment type="subcellular location">
    <subcellularLocation>
        <location evidence="3">Cytoplasm</location>
    </subcellularLocation>
    <subcellularLocation>
        <location evidence="2">Membrane</location>
    </subcellularLocation>
</comment>
<dbReference type="Gene3D" id="2.30.29.30">
    <property type="entry name" value="Pleckstrin-homology domain (PH domain)/Phosphotyrosine-binding domain (PTB)"/>
    <property type="match status" value="1"/>
</dbReference>
<evidence type="ECO:0000256" key="11">
    <source>
        <dbReference type="ARBA" id="ARBA00022737"/>
    </source>
</evidence>
<dbReference type="SMART" id="SM00233">
    <property type="entry name" value="PH"/>
    <property type="match status" value="1"/>
</dbReference>
<evidence type="ECO:0000256" key="20">
    <source>
        <dbReference type="PROSITE-ProRule" id="PRU10141"/>
    </source>
</evidence>
<dbReference type="InterPro" id="IPR011009">
    <property type="entry name" value="Kinase-like_dom_sf"/>
</dbReference>
<keyword evidence="18" id="KW-0472">Membrane</keyword>
<evidence type="ECO:0000256" key="15">
    <source>
        <dbReference type="ARBA" id="ARBA00022833"/>
    </source>
</evidence>
<dbReference type="InterPro" id="IPR008271">
    <property type="entry name" value="Ser/Thr_kinase_AS"/>
</dbReference>
<feature type="domain" description="Protein kinase" evidence="22">
    <location>
        <begin position="928"/>
        <end position="1184"/>
    </location>
</feature>
<dbReference type="InterPro" id="IPR011993">
    <property type="entry name" value="PH-like_dom_sf"/>
</dbReference>
<feature type="domain" description="Phorbol-ester/DAG-type" evidence="23">
    <location>
        <begin position="623"/>
        <end position="673"/>
    </location>
</feature>
<keyword evidence="15" id="KW-0862">Zinc</keyword>
<dbReference type="GO" id="GO:0005524">
    <property type="term" value="F:ATP binding"/>
    <property type="evidence" value="ECO:0007669"/>
    <property type="project" value="UniProtKB-UniRule"/>
</dbReference>
<comment type="similarity">
    <text evidence="4">Belongs to the protein kinase superfamily. CAMK Ser/Thr protein kinase family. PKD subfamily.</text>
</comment>
<evidence type="ECO:0000256" key="3">
    <source>
        <dbReference type="ARBA" id="ARBA00004496"/>
    </source>
</evidence>
<dbReference type="FunFam" id="1.10.510.10:FF:000151">
    <property type="entry name" value="Serine/threonine-protein kinase"/>
    <property type="match status" value="1"/>
</dbReference>
<dbReference type="PANTHER" id="PTHR22968:SF12">
    <property type="entry name" value="SERINE_THREONINE-PROTEIN KINASE D2"/>
    <property type="match status" value="1"/>
</dbReference>
<evidence type="ECO:0000256" key="13">
    <source>
        <dbReference type="ARBA" id="ARBA00022771"/>
    </source>
</evidence>
<dbReference type="SMART" id="SM00220">
    <property type="entry name" value="S_TKc"/>
    <property type="match status" value="1"/>
</dbReference>
<dbReference type="GO" id="GO:0016020">
    <property type="term" value="C:membrane"/>
    <property type="evidence" value="ECO:0007669"/>
    <property type="project" value="UniProtKB-SubCell"/>
</dbReference>
<protein>
    <recommendedName>
        <fullName evidence="5">protein kinase C</fullName>
        <ecNumber evidence="5">2.7.11.13</ecNumber>
    </recommendedName>
</protein>
<dbReference type="CDD" id="cd14082">
    <property type="entry name" value="STKc_PKD"/>
    <property type="match status" value="1"/>
</dbReference>
<dbReference type="PROSITE" id="PS00107">
    <property type="entry name" value="PROTEIN_KINASE_ATP"/>
    <property type="match status" value="1"/>
</dbReference>
<keyword evidence="10" id="KW-0479">Metal-binding</keyword>
<feature type="compositionally biased region" description="Polar residues" evidence="21">
    <location>
        <begin position="844"/>
        <end position="854"/>
    </location>
</feature>
<feature type="domain" description="Phorbol-ester/DAG-type" evidence="23">
    <location>
        <begin position="495"/>
        <end position="545"/>
    </location>
</feature>
<evidence type="ECO:0000256" key="10">
    <source>
        <dbReference type="ARBA" id="ARBA00022723"/>
    </source>
</evidence>
<evidence type="ECO:0000256" key="2">
    <source>
        <dbReference type="ARBA" id="ARBA00004370"/>
    </source>
</evidence>
<comment type="caution">
    <text evidence="24">The sequence shown here is derived from an EMBL/GenBank/DDBJ whole genome shotgun (WGS) entry which is preliminary data.</text>
</comment>
<keyword evidence="14" id="KW-0418">Kinase</keyword>
<dbReference type="InterPro" id="IPR046349">
    <property type="entry name" value="C1-like_sf"/>
</dbReference>
<evidence type="ECO:0000256" key="16">
    <source>
        <dbReference type="ARBA" id="ARBA00022840"/>
    </source>
</evidence>
<evidence type="ECO:0000256" key="17">
    <source>
        <dbReference type="ARBA" id="ARBA00022842"/>
    </source>
</evidence>
<keyword evidence="16 20" id="KW-0067">ATP-binding</keyword>
<dbReference type="Pfam" id="PF00130">
    <property type="entry name" value="C1_1"/>
    <property type="match status" value="2"/>
</dbReference>
<feature type="binding site" evidence="20">
    <location>
        <position position="957"/>
    </location>
    <ligand>
        <name>ATP</name>
        <dbReference type="ChEBI" id="CHEBI:30616"/>
    </ligand>
</feature>
<dbReference type="Pfam" id="PF00069">
    <property type="entry name" value="Pkinase"/>
    <property type="match status" value="1"/>
</dbReference>
<dbReference type="CDD" id="cd01239">
    <property type="entry name" value="PH_PKD"/>
    <property type="match status" value="1"/>
</dbReference>
<dbReference type="Gene3D" id="3.30.60.20">
    <property type="match status" value="2"/>
</dbReference>
<gene>
    <name evidence="24" type="ORF">CCH79_00003848</name>
</gene>
<evidence type="ECO:0000256" key="14">
    <source>
        <dbReference type="ARBA" id="ARBA00022777"/>
    </source>
</evidence>
<dbReference type="GO" id="GO:0005829">
    <property type="term" value="C:cytosol"/>
    <property type="evidence" value="ECO:0007669"/>
    <property type="project" value="TreeGrafter"/>
</dbReference>
<evidence type="ECO:0000256" key="6">
    <source>
        <dbReference type="ARBA" id="ARBA00022490"/>
    </source>
</evidence>
<proteinExistence type="inferred from homology"/>
<comment type="catalytic activity">
    <reaction evidence="19">
        <text>L-threonyl-[protein] + ATP = O-phospho-L-threonyl-[protein] + ADP + H(+)</text>
        <dbReference type="Rhea" id="RHEA:46608"/>
        <dbReference type="Rhea" id="RHEA-COMP:11060"/>
        <dbReference type="Rhea" id="RHEA-COMP:11605"/>
        <dbReference type="ChEBI" id="CHEBI:15378"/>
        <dbReference type="ChEBI" id="CHEBI:30013"/>
        <dbReference type="ChEBI" id="CHEBI:30616"/>
        <dbReference type="ChEBI" id="CHEBI:61977"/>
        <dbReference type="ChEBI" id="CHEBI:456216"/>
        <dbReference type="EC" id="2.7.11.13"/>
    </reaction>
</comment>
<evidence type="ECO:0000256" key="12">
    <source>
        <dbReference type="ARBA" id="ARBA00022741"/>
    </source>
</evidence>
<dbReference type="InterPro" id="IPR017441">
    <property type="entry name" value="Protein_kinase_ATP_BS"/>
</dbReference>
<dbReference type="SUPFAM" id="SSF57889">
    <property type="entry name" value="Cysteine-rich domain"/>
    <property type="match status" value="2"/>
</dbReference>
<keyword evidence="8" id="KW-0597">Phosphoprotein</keyword>
<dbReference type="FunFam" id="3.30.200.20:FF:000137">
    <property type="entry name" value="Serine/threonine-protein kinase"/>
    <property type="match status" value="1"/>
</dbReference>
<evidence type="ECO:0000256" key="7">
    <source>
        <dbReference type="ARBA" id="ARBA00022527"/>
    </source>
</evidence>
<dbReference type="PROSITE" id="PS00479">
    <property type="entry name" value="ZF_DAG_PE_1"/>
    <property type="match status" value="2"/>
</dbReference>
<keyword evidence="12 20" id="KW-0547">Nucleotide-binding</keyword>
<dbReference type="PROSITE" id="PS00108">
    <property type="entry name" value="PROTEIN_KINASE_ST"/>
    <property type="match status" value="1"/>
</dbReference>
<keyword evidence="7" id="KW-0723">Serine/threonine-protein kinase</keyword>
<keyword evidence="9" id="KW-0808">Transferase</keyword>
<evidence type="ECO:0000256" key="8">
    <source>
        <dbReference type="ARBA" id="ARBA00022553"/>
    </source>
</evidence>
<keyword evidence="11" id="KW-0677">Repeat</keyword>
<dbReference type="GO" id="GO:0008270">
    <property type="term" value="F:zinc ion binding"/>
    <property type="evidence" value="ECO:0007669"/>
    <property type="project" value="UniProtKB-KW"/>
</dbReference>
<dbReference type="SUPFAM" id="SSF50729">
    <property type="entry name" value="PH domain-like"/>
    <property type="match status" value="1"/>
</dbReference>
<feature type="non-terminal residue" evidence="24">
    <location>
        <position position="1305"/>
    </location>
</feature>
<dbReference type="Pfam" id="PF25525">
    <property type="entry name" value="Ubiquitin_PRKD1_N"/>
    <property type="match status" value="1"/>
</dbReference>
<dbReference type="InterPro" id="IPR001849">
    <property type="entry name" value="PH_domain"/>
</dbReference>
<dbReference type="GO" id="GO:0004697">
    <property type="term" value="F:diacylglycerol-dependent serine/threonine kinase activity"/>
    <property type="evidence" value="ECO:0007669"/>
    <property type="project" value="UniProtKB-EC"/>
</dbReference>
<dbReference type="EMBL" id="NHOQ01001971">
    <property type="protein sequence ID" value="PWA20171.1"/>
    <property type="molecule type" value="Genomic_DNA"/>
</dbReference>
<evidence type="ECO:0000256" key="1">
    <source>
        <dbReference type="ARBA" id="ARBA00001946"/>
    </source>
</evidence>
<name>A0A315VB61_GAMAF</name>
<feature type="region of interest" description="Disordered" evidence="21">
    <location>
        <begin position="844"/>
        <end position="865"/>
    </location>
</feature>
<evidence type="ECO:0000259" key="23">
    <source>
        <dbReference type="PROSITE" id="PS50081"/>
    </source>
</evidence>
<dbReference type="EC" id="2.7.11.13" evidence="5"/>
<dbReference type="SMART" id="SM00109">
    <property type="entry name" value="C1"/>
    <property type="match status" value="2"/>
</dbReference>
<evidence type="ECO:0000256" key="9">
    <source>
        <dbReference type="ARBA" id="ARBA00022679"/>
    </source>
</evidence>
<feature type="region of interest" description="Disordered" evidence="21">
    <location>
        <begin position="1225"/>
        <end position="1260"/>
    </location>
</feature>
<dbReference type="FunFam" id="3.30.60.20:FF:000019">
    <property type="entry name" value="Serine/threonine-protein kinase"/>
    <property type="match status" value="1"/>
</dbReference>
<dbReference type="InterPro" id="IPR020454">
    <property type="entry name" value="DAG/PE-bd"/>
</dbReference>
<dbReference type="GO" id="GO:0007200">
    <property type="term" value="P:phospholipase C-activating G protein-coupled receptor signaling pathway"/>
    <property type="evidence" value="ECO:0007669"/>
    <property type="project" value="TreeGrafter"/>
</dbReference>
<dbReference type="PROSITE" id="PS50011">
    <property type="entry name" value="PROTEIN_KINASE_DOM"/>
    <property type="match status" value="1"/>
</dbReference>
<dbReference type="InterPro" id="IPR000719">
    <property type="entry name" value="Prot_kinase_dom"/>
</dbReference>
<keyword evidence="6" id="KW-0963">Cytoplasm</keyword>
<evidence type="ECO:0000256" key="18">
    <source>
        <dbReference type="ARBA" id="ARBA00023136"/>
    </source>
</evidence>
<evidence type="ECO:0000313" key="25">
    <source>
        <dbReference type="Proteomes" id="UP000250572"/>
    </source>
</evidence>
<keyword evidence="25" id="KW-1185">Reference proteome</keyword>
<dbReference type="Gene3D" id="1.10.510.10">
    <property type="entry name" value="Transferase(Phosphotransferase) domain 1"/>
    <property type="match status" value="1"/>
</dbReference>
<feature type="compositionally biased region" description="Basic and acidic residues" evidence="21">
    <location>
        <begin position="1247"/>
        <end position="1257"/>
    </location>
</feature>
<dbReference type="SUPFAM" id="SSF56112">
    <property type="entry name" value="Protein kinase-like (PK-like)"/>
    <property type="match status" value="1"/>
</dbReference>
<dbReference type="Pfam" id="PF00169">
    <property type="entry name" value="PH"/>
    <property type="match status" value="1"/>
</dbReference>
<dbReference type="PANTHER" id="PTHR22968">
    <property type="entry name" value="PROTEIN KINASE C, MU"/>
    <property type="match status" value="1"/>
</dbReference>
<evidence type="ECO:0000256" key="19">
    <source>
        <dbReference type="ARBA" id="ARBA00047272"/>
    </source>
</evidence>
<evidence type="ECO:0000256" key="5">
    <source>
        <dbReference type="ARBA" id="ARBA00012429"/>
    </source>
</evidence>
<feature type="region of interest" description="Disordered" evidence="21">
    <location>
        <begin position="692"/>
        <end position="735"/>
    </location>
</feature>
<evidence type="ECO:0000259" key="22">
    <source>
        <dbReference type="PROSITE" id="PS50011"/>
    </source>
</evidence>
<reference evidence="24 25" key="1">
    <citation type="journal article" date="2018" name="G3 (Bethesda)">
        <title>A High-Quality Reference Genome for the Invasive Mosquitofish Gambusia affinis Using a Chicago Library.</title>
        <authorList>
            <person name="Hoffberg S.L."/>
            <person name="Troendle N.J."/>
            <person name="Glenn T.C."/>
            <person name="Mahmud O."/>
            <person name="Louha S."/>
            <person name="Chalopin D."/>
            <person name="Bennetzen J.L."/>
            <person name="Mauricio R."/>
        </authorList>
    </citation>
    <scope>NUCLEOTIDE SEQUENCE [LARGE SCALE GENOMIC DNA]</scope>
    <source>
        <strain evidence="24">NE01/NJP1002.9</strain>
        <tissue evidence="24">Muscle</tissue>
    </source>
</reference>
<dbReference type="PROSITE" id="PS50081">
    <property type="entry name" value="ZF_DAG_PE_2"/>
    <property type="match status" value="2"/>
</dbReference>
<evidence type="ECO:0000313" key="24">
    <source>
        <dbReference type="EMBL" id="PWA20171.1"/>
    </source>
</evidence>
<dbReference type="FunFam" id="3.30.60.20:FF:000007">
    <property type="entry name" value="Serine/threonine-protein kinase"/>
    <property type="match status" value="1"/>
</dbReference>
<sequence>MANASSCMPSGAMSQVFFPPAGASPPGSAVMQTGPPISMPSMPPQAPFPMVDPTAGHVGMTMPSMICNPDGVSFIIQIGLTRESVLLPQTADLAYVKQVACSIVDTKSRRHAWHAKPFPGRIKLEGSAANISFNPSLGLAGDNQLITQSSLREALLGLQQNNQDEEKGSRGRKAGADGERSCFQQSLLQSMNSPSLMPAYGSHINGSHLKPGLNNPAHFGLIRKSTKAGQGQYLIRCYIAELAVKCEGESEISCTRRLRSEIQYNYFPRHRLIFLDIETPQAIKPPDQVPVVIISSCSRDHISLQEHVAPQRSFHGQDLEYHIRYNTPNLHMHSLMYSVHTNVWGDCVTDDLYVFLMMSVEDFMTCLVPRVLRLEKSSDGNSGEFMNGDQSLKEFLLQQCLNGTSFFLPKQIPELSQPCSCLNTTKVVDVETTVPLPFPECGFYGIYDKILLFKHDTTSNNVLQRVKSTSDIQEGDLVEVVLSAAATFEDFQIRPHALNVHSYRAPAFCDHCGEMLFGLVRQGLKCDGCGLNYHKRCAFSIPNNCSGARKRRLSTTSLSSSQSLRLSTSESVYSVGTASTCSEETSLIRSHTQMPRTPSEARRFYTGRPVHLDKILMTKVKVPHTFAIHSYTRPTVCQYCKRLLRGLFRQGLQCKDCKFNCHKRCAYKVPNDCLGETIGDMLSPSADTEVPMDFSSEYDNSDKSSMDDSDEACSIPGSFSPDNNQDGTGGDQSANIPLMRVVQSVRQTTRRSSTAIKEGWMVHYSNKDTLRKRHYWRLDCKCIILFQNNTSNKYYKEIPLSEILEVRPATDFTLVPQGTNPHCFELVTGTMCYFVGEDPNTLPSLSTSNPHTLPQTPPSPSMVQPNSGIGREVANSWECAIRQALMPVIFQDAPPAEGHTPHRQASISISVSNSQIQENVDIGTVYQIFADEVLGSGQFGVVYGGKHRKTGRDVAVKVIDKLRFPTKQESQLRNEVAILQSLRHLGIVNLECMFETPEKVFVVMEKLHGDMLEMILSSEKGRLPERLTKFLITQILAALRHLHFKNIVHCDLKPENVLLASADPFPQVKLCDFGFARIIGEKSFRRSVVGTPAYLAPEVLLNQGYNRSLDMWSVGVIMYVSLSGTFPFNEDEDINDQIQNAAFMYPVNPWKKISKDATDLINNLLQVKMRKRYSVDKSLSHSYLQDYQTWLDLRELETKLGERYITHESDDSRWQTYAMKHKLSYPANYVPPPPASASDDDDGGEDSDMKGLTERKTAQSTWSKLEAAVVKLWLVAAARGTLRQLSLPRFELGPAASHRPNRDQE</sequence>
<keyword evidence="13" id="KW-0863">Zinc-finger</keyword>
<comment type="cofactor">
    <cofactor evidence="1">
        <name>Mg(2+)</name>
        <dbReference type="ChEBI" id="CHEBI:18420"/>
    </cofactor>
</comment>
<dbReference type="FunFam" id="2.30.29.30:FF:000056">
    <property type="entry name" value="Serine/threonine-protein kinase"/>
    <property type="match status" value="1"/>
</dbReference>